<dbReference type="PANTHER" id="PTHR43130:SF15">
    <property type="entry name" value="THIJ_PFPI FAMILY PROTEIN (AFU_ORTHOLOGUE AFUA_5G14240)"/>
    <property type="match status" value="1"/>
</dbReference>
<dbReference type="InterPro" id="IPR052158">
    <property type="entry name" value="INH-QAR"/>
</dbReference>
<evidence type="ECO:0000313" key="3">
    <source>
        <dbReference type="Proteomes" id="UP000535589"/>
    </source>
</evidence>
<gene>
    <name evidence="2" type="ORF">HGP28_02190</name>
</gene>
<dbReference type="RefSeq" id="WP_168834812.1">
    <property type="nucleotide sequence ID" value="NZ_JABAIK010000002.1"/>
</dbReference>
<accession>A0A7X8TNC1</accession>
<dbReference type="Pfam" id="PF01965">
    <property type="entry name" value="DJ-1_PfpI"/>
    <property type="match status" value="1"/>
</dbReference>
<sequence length="201" mass="22193">MKMAMLVFDDFELLDVFGPLEMLGQLKESLSIDIVAERTGAISSVQGVEIVANRDFTQGIYDIIMVPGGQGTRREVSNPALLQWIVTHAWQCQYLCSVCTGAALLAKAGVLDGKRATTNKLAFDWVVSQSDKVDWVRKARWVQDGNIFTSAGVSAGMDMSLALISHIWGEAKAHHVADYAEYEWKNDPESDAFADKYTQVT</sequence>
<dbReference type="CDD" id="cd03139">
    <property type="entry name" value="GATase1_PfpI_2"/>
    <property type="match status" value="1"/>
</dbReference>
<dbReference type="PANTHER" id="PTHR43130">
    <property type="entry name" value="ARAC-FAMILY TRANSCRIPTIONAL REGULATOR"/>
    <property type="match status" value="1"/>
</dbReference>
<organism evidence="2 3">
    <name type="scientific">Vibrio agarilyticus</name>
    <dbReference type="NCBI Taxonomy" id="2726741"/>
    <lineage>
        <taxon>Bacteria</taxon>
        <taxon>Pseudomonadati</taxon>
        <taxon>Pseudomonadota</taxon>
        <taxon>Gammaproteobacteria</taxon>
        <taxon>Vibrionales</taxon>
        <taxon>Vibrionaceae</taxon>
        <taxon>Vibrio</taxon>
    </lineage>
</organism>
<dbReference type="SUPFAM" id="SSF52317">
    <property type="entry name" value="Class I glutamine amidotransferase-like"/>
    <property type="match status" value="1"/>
</dbReference>
<dbReference type="InterPro" id="IPR029062">
    <property type="entry name" value="Class_I_gatase-like"/>
</dbReference>
<dbReference type="EMBL" id="JABAIK010000002">
    <property type="protein sequence ID" value="NLS11699.1"/>
    <property type="molecule type" value="Genomic_DNA"/>
</dbReference>
<name>A0A7X8TNC1_9VIBR</name>
<proteinExistence type="predicted"/>
<dbReference type="Gene3D" id="3.40.50.880">
    <property type="match status" value="1"/>
</dbReference>
<evidence type="ECO:0000259" key="1">
    <source>
        <dbReference type="Pfam" id="PF01965"/>
    </source>
</evidence>
<feature type="domain" description="DJ-1/PfpI" evidence="1">
    <location>
        <begin position="1"/>
        <end position="165"/>
    </location>
</feature>
<dbReference type="InterPro" id="IPR002818">
    <property type="entry name" value="DJ-1/PfpI"/>
</dbReference>
<comment type="caution">
    <text evidence="2">The sequence shown here is derived from an EMBL/GenBank/DDBJ whole genome shotgun (WGS) entry which is preliminary data.</text>
</comment>
<protein>
    <submittedName>
        <fullName evidence="2">DJ-1/PfpI family protein</fullName>
    </submittedName>
</protein>
<dbReference type="Proteomes" id="UP000535589">
    <property type="component" value="Unassembled WGS sequence"/>
</dbReference>
<reference evidence="2 3" key="1">
    <citation type="submission" date="2020-04" db="EMBL/GenBank/DDBJ databases">
        <title>Vibrio sp. SM6, a novel species isolated from seawater.</title>
        <authorList>
            <person name="Wang X."/>
        </authorList>
    </citation>
    <scope>NUCLEOTIDE SEQUENCE [LARGE SCALE GENOMIC DNA]</scope>
    <source>
        <strain evidence="2 3">SM6</strain>
    </source>
</reference>
<evidence type="ECO:0000313" key="2">
    <source>
        <dbReference type="EMBL" id="NLS11699.1"/>
    </source>
</evidence>
<dbReference type="AlphaFoldDB" id="A0A7X8TNC1"/>
<keyword evidence="3" id="KW-1185">Reference proteome</keyword>